<organism evidence="1 2">
    <name type="scientific">Pseudolysobacter antarcticus</name>
    <dbReference type="NCBI Taxonomy" id="2511995"/>
    <lineage>
        <taxon>Bacteria</taxon>
        <taxon>Pseudomonadati</taxon>
        <taxon>Pseudomonadota</taxon>
        <taxon>Gammaproteobacteria</taxon>
        <taxon>Lysobacterales</taxon>
        <taxon>Rhodanobacteraceae</taxon>
        <taxon>Pseudolysobacter</taxon>
    </lineage>
</organism>
<reference evidence="1 2" key="1">
    <citation type="submission" date="2019-01" db="EMBL/GenBank/DDBJ databases">
        <title>Pseudolysobacter antarctica gen. nov., sp. nov., isolated from Fildes Peninsula, Antarctica.</title>
        <authorList>
            <person name="Wei Z."/>
            <person name="Peng F."/>
        </authorList>
    </citation>
    <scope>NUCLEOTIDE SEQUENCE [LARGE SCALE GENOMIC DNA]</scope>
    <source>
        <strain evidence="1 2">AQ6-296</strain>
    </source>
</reference>
<keyword evidence="2" id="KW-1185">Reference proteome</keyword>
<evidence type="ECO:0000313" key="1">
    <source>
        <dbReference type="EMBL" id="QBB72150.1"/>
    </source>
</evidence>
<dbReference type="CDD" id="cd02440">
    <property type="entry name" value="AdoMet_MTases"/>
    <property type="match status" value="1"/>
</dbReference>
<dbReference type="InterPro" id="IPR029063">
    <property type="entry name" value="SAM-dependent_MTases_sf"/>
</dbReference>
<name>A0A411HP03_9GAMM</name>
<sequence>MPKIYDRTYFDRWYRQENLGIGSRQALMRKARLAISTAEYYLGRPIHNVLDIGCGEGVWQPVLKAERPKISYLGLDSSEYVVERFGRTRNIRLATFGQLGELRFDEGFDLIVCSDVLHYVRTPELKRGLRGIAEQLQGVAFLELFTADDALAGDTDGFIARSPRWYLSTFREAGLISCGSHCYLGPHLTAAVATLEVPMLW</sequence>
<dbReference type="KEGG" id="xbc:ELE36_18250"/>
<dbReference type="RefSeq" id="WP_129835842.1">
    <property type="nucleotide sequence ID" value="NZ_CP035704.1"/>
</dbReference>
<gene>
    <name evidence="1" type="ORF">ELE36_18250</name>
</gene>
<dbReference type="Proteomes" id="UP000291562">
    <property type="component" value="Chromosome"/>
</dbReference>
<keyword evidence="1" id="KW-0808">Transferase</keyword>
<dbReference type="AlphaFoldDB" id="A0A411HP03"/>
<dbReference type="GO" id="GO:0008168">
    <property type="term" value="F:methyltransferase activity"/>
    <property type="evidence" value="ECO:0007669"/>
    <property type="project" value="UniProtKB-KW"/>
</dbReference>
<accession>A0A411HP03</accession>
<keyword evidence="1" id="KW-0489">Methyltransferase</keyword>
<dbReference type="OrthoDB" id="9801609at2"/>
<dbReference type="SUPFAM" id="SSF53335">
    <property type="entry name" value="S-adenosyl-L-methionine-dependent methyltransferases"/>
    <property type="match status" value="1"/>
</dbReference>
<proteinExistence type="predicted"/>
<evidence type="ECO:0000313" key="2">
    <source>
        <dbReference type="Proteomes" id="UP000291562"/>
    </source>
</evidence>
<protein>
    <submittedName>
        <fullName evidence="1">Class I SAM-dependent methyltransferase</fullName>
    </submittedName>
</protein>
<dbReference type="Gene3D" id="3.40.50.150">
    <property type="entry name" value="Vaccinia Virus protein VP39"/>
    <property type="match status" value="1"/>
</dbReference>
<dbReference type="Pfam" id="PF13489">
    <property type="entry name" value="Methyltransf_23"/>
    <property type="match status" value="1"/>
</dbReference>
<dbReference type="EMBL" id="CP035704">
    <property type="protein sequence ID" value="QBB72150.1"/>
    <property type="molecule type" value="Genomic_DNA"/>
</dbReference>
<dbReference type="GO" id="GO:0032259">
    <property type="term" value="P:methylation"/>
    <property type="evidence" value="ECO:0007669"/>
    <property type="project" value="UniProtKB-KW"/>
</dbReference>